<comment type="caution">
    <text evidence="2">The sequence shown here is derived from an EMBL/GenBank/DDBJ whole genome shotgun (WGS) entry which is preliminary data.</text>
</comment>
<reference evidence="2" key="1">
    <citation type="submission" date="2022-12" db="EMBL/GenBank/DDBJ databases">
        <authorList>
            <person name="Brejova B."/>
        </authorList>
    </citation>
    <scope>NUCLEOTIDE SEQUENCE</scope>
</reference>
<protein>
    <submittedName>
        <fullName evidence="2">Uncharacterized protein</fullName>
    </submittedName>
</protein>
<keyword evidence="1" id="KW-0812">Transmembrane</keyword>
<dbReference type="EMBL" id="CANTUO010000007">
    <property type="protein sequence ID" value="CAI5760814.1"/>
    <property type="molecule type" value="Genomic_DNA"/>
</dbReference>
<evidence type="ECO:0000256" key="1">
    <source>
        <dbReference type="SAM" id="Phobius"/>
    </source>
</evidence>
<keyword evidence="1" id="KW-0472">Membrane</keyword>
<keyword evidence="1" id="KW-1133">Transmembrane helix</keyword>
<gene>
    <name evidence="2" type="ORF">CANVERA_P5322</name>
</gene>
<feature type="transmembrane region" description="Helical" evidence="1">
    <location>
        <begin position="35"/>
        <end position="53"/>
    </location>
</feature>
<dbReference type="Proteomes" id="UP001152885">
    <property type="component" value="Unassembled WGS sequence"/>
</dbReference>
<keyword evidence="3" id="KW-1185">Reference proteome</keyword>
<dbReference type="OrthoDB" id="4012145at2759"/>
<accession>A0A9W4U249</accession>
<organism evidence="2 3">
    <name type="scientific">Candida verbasci</name>
    <dbReference type="NCBI Taxonomy" id="1227364"/>
    <lineage>
        <taxon>Eukaryota</taxon>
        <taxon>Fungi</taxon>
        <taxon>Dikarya</taxon>
        <taxon>Ascomycota</taxon>
        <taxon>Saccharomycotina</taxon>
        <taxon>Pichiomycetes</taxon>
        <taxon>Debaryomycetaceae</taxon>
        <taxon>Candida/Lodderomyces clade</taxon>
        <taxon>Candida</taxon>
    </lineage>
</organism>
<evidence type="ECO:0000313" key="2">
    <source>
        <dbReference type="EMBL" id="CAI5760814.1"/>
    </source>
</evidence>
<proteinExistence type="predicted"/>
<evidence type="ECO:0000313" key="3">
    <source>
        <dbReference type="Proteomes" id="UP001152885"/>
    </source>
</evidence>
<dbReference type="AlphaFoldDB" id="A0A9W4U249"/>
<sequence length="113" mass="13122">MPTISGLLYSALLGTSARFIQTGVSGSPSKFTSKLAGYGIFISTSIGIYIFGIEPQLQHTSNLLQRRLLQLRDQRQEQIEFYDDLNKNDDRIFKPQDRGWFFRYYDSWSQPFK</sequence>
<name>A0A9W4U249_9ASCO</name>